<dbReference type="GO" id="GO:0008017">
    <property type="term" value="F:microtubule binding"/>
    <property type="evidence" value="ECO:0007669"/>
    <property type="project" value="InterPro"/>
</dbReference>
<reference evidence="10 11" key="1">
    <citation type="submission" date="2015-06" db="EMBL/GenBank/DDBJ databases">
        <title>Draft genome of the ant-associated black yeast Phialophora attae CBS 131958.</title>
        <authorList>
            <person name="Moreno L.F."/>
            <person name="Stielow B.J."/>
            <person name="de Hoog S."/>
            <person name="Vicente V.A."/>
            <person name="Weiss V.A."/>
            <person name="de Vries M."/>
            <person name="Cruz L.M."/>
            <person name="Souza E.M."/>
        </authorList>
    </citation>
    <scope>NUCLEOTIDE SEQUENCE [LARGE SCALE GENOMIC DNA]</scope>
    <source>
        <strain evidence="10 11">CBS 131958</strain>
    </source>
</reference>
<gene>
    <name evidence="10" type="ORF">AB675_10489</name>
</gene>
<dbReference type="GeneID" id="28731145"/>
<feature type="region of interest" description="Disordered" evidence="8">
    <location>
        <begin position="267"/>
        <end position="287"/>
    </location>
</feature>
<dbReference type="GO" id="GO:0003777">
    <property type="term" value="F:microtubule motor activity"/>
    <property type="evidence" value="ECO:0007669"/>
    <property type="project" value="InterPro"/>
</dbReference>
<protein>
    <recommendedName>
        <fullName evidence="6">Kinesin-like protein</fullName>
    </recommendedName>
</protein>
<evidence type="ECO:0000256" key="2">
    <source>
        <dbReference type="ARBA" id="ARBA00022741"/>
    </source>
</evidence>
<dbReference type="GO" id="GO:0016887">
    <property type="term" value="F:ATP hydrolysis activity"/>
    <property type="evidence" value="ECO:0007669"/>
    <property type="project" value="TreeGrafter"/>
</dbReference>
<dbReference type="Proteomes" id="UP000038010">
    <property type="component" value="Unassembled WGS sequence"/>
</dbReference>
<dbReference type="AlphaFoldDB" id="A0A0N1GYV0"/>
<dbReference type="PRINTS" id="PR00380">
    <property type="entry name" value="KINESINHEAVY"/>
</dbReference>
<dbReference type="STRING" id="1664694.A0A0N1GYV0"/>
<dbReference type="Pfam" id="PF00225">
    <property type="entry name" value="Kinesin"/>
    <property type="match status" value="1"/>
</dbReference>
<dbReference type="PANTHER" id="PTHR24115">
    <property type="entry name" value="KINESIN-RELATED"/>
    <property type="match status" value="1"/>
</dbReference>
<dbReference type="Gene3D" id="3.40.850.10">
    <property type="entry name" value="Kinesin motor domain"/>
    <property type="match status" value="1"/>
</dbReference>
<feature type="compositionally biased region" description="Polar residues" evidence="8">
    <location>
        <begin position="275"/>
        <end position="287"/>
    </location>
</feature>
<sequence>MSQYLIEPNQDTDYVIMVSMYEVYNDRIFDLLSTPSTAPNAMSTRAGAAIQKGLMRRPLLFKNTELSPDRKVVAGLRKIVCGTYEEAMMVLETGLNERRVAGTGSNSVSSRSHGFFCIDVKRNPHGRHNGRLYAMENWSGGTLSIVDLAGSERARNAKTTGSTLAEAGKINESLMYLGQCLQVQSDCQHDGSKPIVPFRQCKLTELLFSNSFPSSSNPSAAPKAPQKAVMIVTADPQGDFNATSQILRYSALAREVTIPRVPSVTSQIGAPLRSPTVNSHNGRSSPGDNYFASPQEIEHLTNSLTRLSEECDALALRLAEEEIKRSEAELRLALAEEKAEDLEAQVREECWAEMEEMLVREKERWRVAWEEERRRGERFLDGKLDIVAGRGMGSPVKTSPVKVR</sequence>
<name>A0A0N1GYV0_9EURO</name>
<keyword evidence="3 6" id="KW-0067">ATP-binding</keyword>
<evidence type="ECO:0000256" key="6">
    <source>
        <dbReference type="RuleBase" id="RU000394"/>
    </source>
</evidence>
<evidence type="ECO:0000256" key="1">
    <source>
        <dbReference type="ARBA" id="ARBA00022701"/>
    </source>
</evidence>
<dbReference type="GO" id="GO:0007018">
    <property type="term" value="P:microtubule-based movement"/>
    <property type="evidence" value="ECO:0007669"/>
    <property type="project" value="InterPro"/>
</dbReference>
<evidence type="ECO:0000313" key="10">
    <source>
        <dbReference type="EMBL" id="KPI35984.1"/>
    </source>
</evidence>
<organism evidence="10 11">
    <name type="scientific">Cyphellophora attinorum</name>
    <dbReference type="NCBI Taxonomy" id="1664694"/>
    <lineage>
        <taxon>Eukaryota</taxon>
        <taxon>Fungi</taxon>
        <taxon>Dikarya</taxon>
        <taxon>Ascomycota</taxon>
        <taxon>Pezizomycotina</taxon>
        <taxon>Eurotiomycetes</taxon>
        <taxon>Chaetothyriomycetidae</taxon>
        <taxon>Chaetothyriales</taxon>
        <taxon>Cyphellophoraceae</taxon>
        <taxon>Cyphellophora</taxon>
    </lineage>
</organism>
<dbReference type="InterPro" id="IPR036961">
    <property type="entry name" value="Kinesin_motor_dom_sf"/>
</dbReference>
<keyword evidence="7" id="KW-0175">Coiled coil</keyword>
<feature type="coiled-coil region" evidence="7">
    <location>
        <begin position="297"/>
        <end position="352"/>
    </location>
</feature>
<evidence type="ECO:0000313" key="11">
    <source>
        <dbReference type="Proteomes" id="UP000038010"/>
    </source>
</evidence>
<comment type="similarity">
    <text evidence="5 6">Belongs to the TRAFAC class myosin-kinesin ATPase superfamily. Kinesin family.</text>
</comment>
<evidence type="ECO:0000256" key="5">
    <source>
        <dbReference type="PROSITE-ProRule" id="PRU00283"/>
    </source>
</evidence>
<accession>A0A0N1GYV0</accession>
<keyword evidence="1 6" id="KW-0493">Microtubule</keyword>
<dbReference type="PANTHER" id="PTHR24115:SF1008">
    <property type="entry name" value="KINESIN-LIKE PROTEIN SUBITO"/>
    <property type="match status" value="1"/>
</dbReference>
<proteinExistence type="inferred from homology"/>
<dbReference type="GO" id="GO:0005874">
    <property type="term" value="C:microtubule"/>
    <property type="evidence" value="ECO:0007669"/>
    <property type="project" value="UniProtKB-KW"/>
</dbReference>
<dbReference type="VEuPathDB" id="FungiDB:AB675_10489"/>
<evidence type="ECO:0000256" key="3">
    <source>
        <dbReference type="ARBA" id="ARBA00022840"/>
    </source>
</evidence>
<dbReference type="FunFam" id="3.40.850.10:FF:000091">
    <property type="entry name" value="Kinesin family protein"/>
    <property type="match status" value="1"/>
</dbReference>
<keyword evidence="4 6" id="KW-0505">Motor protein</keyword>
<dbReference type="GO" id="GO:0005871">
    <property type="term" value="C:kinesin complex"/>
    <property type="evidence" value="ECO:0007669"/>
    <property type="project" value="TreeGrafter"/>
</dbReference>
<comment type="caution">
    <text evidence="10">The sequence shown here is derived from an EMBL/GenBank/DDBJ whole genome shotgun (WGS) entry which is preliminary data.</text>
</comment>
<dbReference type="GO" id="GO:0005524">
    <property type="term" value="F:ATP binding"/>
    <property type="evidence" value="ECO:0007669"/>
    <property type="project" value="UniProtKB-KW"/>
</dbReference>
<dbReference type="InterPro" id="IPR027417">
    <property type="entry name" value="P-loop_NTPase"/>
</dbReference>
<evidence type="ECO:0000259" key="9">
    <source>
        <dbReference type="PROSITE" id="PS50067"/>
    </source>
</evidence>
<dbReference type="RefSeq" id="XP_017995947.1">
    <property type="nucleotide sequence ID" value="XM_018139265.1"/>
</dbReference>
<dbReference type="SUPFAM" id="SSF52540">
    <property type="entry name" value="P-loop containing nucleoside triphosphate hydrolases"/>
    <property type="match status" value="1"/>
</dbReference>
<dbReference type="InterPro" id="IPR001752">
    <property type="entry name" value="Kinesin_motor_dom"/>
</dbReference>
<keyword evidence="2 6" id="KW-0547">Nucleotide-binding</keyword>
<dbReference type="PROSITE" id="PS50067">
    <property type="entry name" value="KINESIN_MOTOR_2"/>
    <property type="match status" value="1"/>
</dbReference>
<evidence type="ECO:0000256" key="4">
    <source>
        <dbReference type="ARBA" id="ARBA00023175"/>
    </source>
</evidence>
<dbReference type="InterPro" id="IPR019821">
    <property type="entry name" value="Kinesin_motor_CS"/>
</dbReference>
<evidence type="ECO:0000256" key="8">
    <source>
        <dbReference type="SAM" id="MobiDB-lite"/>
    </source>
</evidence>
<dbReference type="PROSITE" id="PS00411">
    <property type="entry name" value="KINESIN_MOTOR_1"/>
    <property type="match status" value="1"/>
</dbReference>
<dbReference type="InterPro" id="IPR027640">
    <property type="entry name" value="Kinesin-like_fam"/>
</dbReference>
<dbReference type="GO" id="GO:0005634">
    <property type="term" value="C:nucleus"/>
    <property type="evidence" value="ECO:0007669"/>
    <property type="project" value="TreeGrafter"/>
</dbReference>
<dbReference type="EMBL" id="LFJN01000035">
    <property type="protein sequence ID" value="KPI35984.1"/>
    <property type="molecule type" value="Genomic_DNA"/>
</dbReference>
<dbReference type="SMART" id="SM00129">
    <property type="entry name" value="KISc"/>
    <property type="match status" value="1"/>
</dbReference>
<dbReference type="OrthoDB" id="123929at2759"/>
<feature type="domain" description="Kinesin motor" evidence="9">
    <location>
        <begin position="1"/>
        <end position="256"/>
    </location>
</feature>
<comment type="caution">
    <text evidence="5">Lacks conserved residue(s) required for the propagation of feature annotation.</text>
</comment>
<keyword evidence="11" id="KW-1185">Reference proteome</keyword>
<evidence type="ECO:0000256" key="7">
    <source>
        <dbReference type="SAM" id="Coils"/>
    </source>
</evidence>